<dbReference type="EMBL" id="JABAIK010000011">
    <property type="protein sequence ID" value="NLS13718.1"/>
    <property type="molecule type" value="Genomic_DNA"/>
</dbReference>
<dbReference type="Proteomes" id="UP000535589">
    <property type="component" value="Unassembled WGS sequence"/>
</dbReference>
<keyword evidence="3" id="KW-1185">Reference proteome</keyword>
<feature type="coiled-coil region" evidence="1">
    <location>
        <begin position="51"/>
        <end position="78"/>
    </location>
</feature>
<accession>A0A7X8YH47</accession>
<dbReference type="RefSeq" id="WP_168836808.1">
    <property type="nucleotide sequence ID" value="NZ_JABAIK010000011.1"/>
</dbReference>
<gene>
    <name evidence="2" type="ORF">HGP28_12525</name>
</gene>
<evidence type="ECO:0000256" key="1">
    <source>
        <dbReference type="SAM" id="Coils"/>
    </source>
</evidence>
<dbReference type="AlphaFoldDB" id="A0A7X8YH47"/>
<reference evidence="2 3" key="1">
    <citation type="submission" date="2020-04" db="EMBL/GenBank/DDBJ databases">
        <title>Vibrio sp. SM6, a novel species isolated from seawater.</title>
        <authorList>
            <person name="Wang X."/>
        </authorList>
    </citation>
    <scope>NUCLEOTIDE SEQUENCE [LARGE SCALE GENOMIC DNA]</scope>
    <source>
        <strain evidence="2 3">SM6</strain>
    </source>
</reference>
<comment type="caution">
    <text evidence="2">The sequence shown here is derived from an EMBL/GenBank/DDBJ whole genome shotgun (WGS) entry which is preliminary data.</text>
</comment>
<proteinExistence type="predicted"/>
<keyword evidence="1" id="KW-0175">Coiled coil</keyword>
<sequence length="106" mass="12037">MVSNPNPLQPLIVRLSREIELAATAKQWSTLKTLDGHVRKLLTQHPQCLNDVALRQDIATLRATLQRAQQQLAAALSTMKLELEARQSQQERAKAYQMTDSMESLW</sequence>
<name>A0A7X8YH47_9VIBR</name>
<evidence type="ECO:0008006" key="4">
    <source>
        <dbReference type="Google" id="ProtNLM"/>
    </source>
</evidence>
<organism evidence="2 3">
    <name type="scientific">Vibrio agarilyticus</name>
    <dbReference type="NCBI Taxonomy" id="2726741"/>
    <lineage>
        <taxon>Bacteria</taxon>
        <taxon>Pseudomonadati</taxon>
        <taxon>Pseudomonadota</taxon>
        <taxon>Gammaproteobacteria</taxon>
        <taxon>Vibrionales</taxon>
        <taxon>Vibrionaceae</taxon>
        <taxon>Vibrio</taxon>
    </lineage>
</organism>
<evidence type="ECO:0000313" key="2">
    <source>
        <dbReference type="EMBL" id="NLS13718.1"/>
    </source>
</evidence>
<protein>
    <recommendedName>
        <fullName evidence="4">LafD</fullName>
    </recommendedName>
</protein>
<evidence type="ECO:0000313" key="3">
    <source>
        <dbReference type="Proteomes" id="UP000535589"/>
    </source>
</evidence>